<evidence type="ECO:0000256" key="1">
    <source>
        <dbReference type="SAM" id="MobiDB-lite"/>
    </source>
</evidence>
<feature type="region of interest" description="Disordered" evidence="1">
    <location>
        <begin position="292"/>
        <end position="327"/>
    </location>
</feature>
<evidence type="ECO:0000313" key="3">
    <source>
        <dbReference type="Proteomes" id="UP001642484"/>
    </source>
</evidence>
<dbReference type="Proteomes" id="UP001642484">
    <property type="component" value="Unassembled WGS sequence"/>
</dbReference>
<name>A0ABP0PUS0_9DINO</name>
<comment type="caution">
    <text evidence="2">The sequence shown here is derived from an EMBL/GenBank/DDBJ whole genome shotgun (WGS) entry which is preliminary data.</text>
</comment>
<gene>
    <name evidence="2" type="ORF">CCMP2556_LOCUS39228</name>
</gene>
<feature type="compositionally biased region" description="Basic and acidic residues" evidence="1">
    <location>
        <begin position="129"/>
        <end position="152"/>
    </location>
</feature>
<organism evidence="2 3">
    <name type="scientific">Durusdinium trenchii</name>
    <dbReference type="NCBI Taxonomy" id="1381693"/>
    <lineage>
        <taxon>Eukaryota</taxon>
        <taxon>Sar</taxon>
        <taxon>Alveolata</taxon>
        <taxon>Dinophyceae</taxon>
        <taxon>Suessiales</taxon>
        <taxon>Symbiodiniaceae</taxon>
        <taxon>Durusdinium</taxon>
    </lineage>
</organism>
<feature type="compositionally biased region" description="Basic and acidic residues" evidence="1">
    <location>
        <begin position="169"/>
        <end position="187"/>
    </location>
</feature>
<feature type="compositionally biased region" description="Polar residues" evidence="1">
    <location>
        <begin position="1"/>
        <end position="20"/>
    </location>
</feature>
<feature type="region of interest" description="Disordered" evidence="1">
    <location>
        <begin position="129"/>
        <end position="196"/>
    </location>
</feature>
<reference evidence="2 3" key="1">
    <citation type="submission" date="2024-02" db="EMBL/GenBank/DDBJ databases">
        <authorList>
            <person name="Chen Y."/>
            <person name="Shah S."/>
            <person name="Dougan E. K."/>
            <person name="Thang M."/>
            <person name="Chan C."/>
        </authorList>
    </citation>
    <scope>NUCLEOTIDE SEQUENCE [LARGE SCALE GENOMIC DNA]</scope>
</reference>
<protein>
    <submittedName>
        <fullName evidence="2">Uncharacterized protein</fullName>
    </submittedName>
</protein>
<accession>A0ABP0PUS0</accession>
<feature type="region of interest" description="Disordered" evidence="1">
    <location>
        <begin position="1"/>
        <end position="29"/>
    </location>
</feature>
<evidence type="ECO:0000313" key="2">
    <source>
        <dbReference type="EMBL" id="CAK9079783.1"/>
    </source>
</evidence>
<dbReference type="EMBL" id="CAXAMN010023695">
    <property type="protein sequence ID" value="CAK9079783.1"/>
    <property type="molecule type" value="Genomic_DNA"/>
</dbReference>
<sequence>MQSSVPALTPQHPTDSSSRAATGGSRKVQEQVGSYIKKLVGDEAGDGMLHWRLVNEMDAIDGLIQDNLERDRAAEQKALQRTVLEEQVREARKKDHDFKSSRMHWGSKIQADAAQWQEEERLKKIRQQETLRKFNEEQARHAEASRRRKDAEAQEVAQLEHAMAQQAADAKRQQELAEEQRRKKQQEMAKQMADAAKEAAEQKVLRKQEEAEKDIAMMKAQIAVMEAQEQQRAQSFQRMKEKQGKAQAQYEARCAKTGCLWKNRDHSNIATAKKTRCDLLQVLVLSLGCGKCGKGRDEARPSRPTPASLSRFLRPRPAASRRGSRRRPTFTDYLETMTYLMLDLQDIMNTLFSTCFWQSESV</sequence>
<proteinExistence type="predicted"/>
<keyword evidence="3" id="KW-1185">Reference proteome</keyword>